<sequence>MGDINNTHANGANNAPRPYRLLEANEDINDPNILWLERFSTFCQRVRIMPNWIPEVNGATSTARVTVNGHMLDVVGQGRSHKEAKARLVRRLEEVHHDILRIPLLPQFANPPANENALPNGGPAGPVQANGDPAQANGGLVQVDGGPVQVDGDSAQVNDGPQVNGDLTQVNGV</sequence>
<feature type="region of interest" description="Disordered" evidence="1">
    <location>
        <begin position="111"/>
        <end position="137"/>
    </location>
</feature>
<accession>A0A8H3DF39</accession>
<gene>
    <name evidence="2" type="ORF">RDB_LOCUS174647</name>
</gene>
<name>A0A8H3DF39_9AGAM</name>
<protein>
    <submittedName>
        <fullName evidence="2">Uncharacterized protein</fullName>
    </submittedName>
</protein>
<proteinExistence type="predicted"/>
<dbReference type="AlphaFoldDB" id="A0A8H3DF39"/>
<comment type="caution">
    <text evidence="2">The sequence shown here is derived from an EMBL/GenBank/DDBJ whole genome shotgun (WGS) entry which is preliminary data.</text>
</comment>
<reference evidence="2" key="1">
    <citation type="submission" date="2021-01" db="EMBL/GenBank/DDBJ databases">
        <authorList>
            <person name="Kaushik A."/>
        </authorList>
    </citation>
    <scope>NUCLEOTIDE SEQUENCE</scope>
    <source>
        <strain evidence="2">AG2-2IIIB</strain>
    </source>
</reference>
<evidence type="ECO:0000256" key="1">
    <source>
        <dbReference type="SAM" id="MobiDB-lite"/>
    </source>
</evidence>
<dbReference type="Proteomes" id="UP000663843">
    <property type="component" value="Unassembled WGS sequence"/>
</dbReference>
<feature type="region of interest" description="Disordered" evidence="1">
    <location>
        <begin position="152"/>
        <end position="173"/>
    </location>
</feature>
<evidence type="ECO:0000313" key="3">
    <source>
        <dbReference type="Proteomes" id="UP000663843"/>
    </source>
</evidence>
<dbReference type="EMBL" id="CAJMWT010007723">
    <property type="protein sequence ID" value="CAE6527870.1"/>
    <property type="molecule type" value="Genomic_DNA"/>
</dbReference>
<feature type="compositionally biased region" description="Polar residues" evidence="1">
    <location>
        <begin position="155"/>
        <end position="173"/>
    </location>
</feature>
<evidence type="ECO:0000313" key="2">
    <source>
        <dbReference type="EMBL" id="CAE6527870.1"/>
    </source>
</evidence>
<organism evidence="2 3">
    <name type="scientific">Rhizoctonia solani</name>
    <dbReference type="NCBI Taxonomy" id="456999"/>
    <lineage>
        <taxon>Eukaryota</taxon>
        <taxon>Fungi</taxon>
        <taxon>Dikarya</taxon>
        <taxon>Basidiomycota</taxon>
        <taxon>Agaricomycotina</taxon>
        <taxon>Agaricomycetes</taxon>
        <taxon>Cantharellales</taxon>
        <taxon>Ceratobasidiaceae</taxon>
        <taxon>Rhizoctonia</taxon>
    </lineage>
</organism>
<feature type="compositionally biased region" description="Low complexity" evidence="1">
    <location>
        <begin position="111"/>
        <end position="121"/>
    </location>
</feature>